<dbReference type="SUPFAM" id="SSF51905">
    <property type="entry name" value="FAD/NAD(P)-binding domain"/>
    <property type="match status" value="1"/>
</dbReference>
<reference evidence="1" key="1">
    <citation type="submission" date="2018-05" db="EMBL/GenBank/DDBJ databases">
        <authorList>
            <person name="Lanie J.A."/>
            <person name="Ng W.-L."/>
            <person name="Kazmierczak K.M."/>
            <person name="Andrzejewski T.M."/>
            <person name="Davidsen T.M."/>
            <person name="Wayne K.J."/>
            <person name="Tettelin H."/>
            <person name="Glass J.I."/>
            <person name="Rusch D."/>
            <person name="Podicherti R."/>
            <person name="Tsui H.-C.T."/>
            <person name="Winkler M.E."/>
        </authorList>
    </citation>
    <scope>NUCLEOTIDE SEQUENCE</scope>
</reference>
<dbReference type="Gene3D" id="3.50.50.60">
    <property type="entry name" value="FAD/NAD(P)-binding domain"/>
    <property type="match status" value="1"/>
</dbReference>
<organism evidence="1">
    <name type="scientific">marine metagenome</name>
    <dbReference type="NCBI Taxonomy" id="408172"/>
    <lineage>
        <taxon>unclassified sequences</taxon>
        <taxon>metagenomes</taxon>
        <taxon>ecological metagenomes</taxon>
    </lineage>
</organism>
<accession>A0A383CKP6</accession>
<name>A0A383CKP6_9ZZZZ</name>
<dbReference type="EMBL" id="UINC01209614">
    <property type="protein sequence ID" value="SVE32704.1"/>
    <property type="molecule type" value="Genomic_DNA"/>
</dbReference>
<protein>
    <recommendedName>
        <fullName evidence="2">FAD dependent oxidoreductase domain-containing protein</fullName>
    </recommendedName>
</protein>
<dbReference type="AlphaFoldDB" id="A0A383CKP6"/>
<evidence type="ECO:0000313" key="1">
    <source>
        <dbReference type="EMBL" id="SVE32704.1"/>
    </source>
</evidence>
<proteinExistence type="predicted"/>
<gene>
    <name evidence="1" type="ORF">METZ01_LOCUS485558</name>
</gene>
<sequence length="240" mass="27014">PPQGGAEEAFFDWKRRGAAQFRHPHAFLAVMCNLLESKYPDLVEQFWAAGARKLIFKDMLPPELAKTYVPEPGDEQLWLLLCRRATMETLLRRYVEKTQGVAIENNISVMAIETRQTDGIHTITALQLRTSSGKIKTITPGLVVDASGRTSRFPDWFAKLGVSIKTEDNDADIVYYTRHYRLHPGEAEPSRHGQARSAGDLGYLKYGIFPGDNGHFSTIICLPNHEVELKAAVKDNDLFQ</sequence>
<evidence type="ECO:0008006" key="2">
    <source>
        <dbReference type="Google" id="ProtNLM"/>
    </source>
</evidence>
<feature type="non-terminal residue" evidence="1">
    <location>
        <position position="240"/>
    </location>
</feature>
<dbReference type="InterPro" id="IPR036188">
    <property type="entry name" value="FAD/NAD-bd_sf"/>
</dbReference>
<feature type="non-terminal residue" evidence="1">
    <location>
        <position position="1"/>
    </location>
</feature>